<comment type="caution">
    <text evidence="2">The sequence shown here is derived from an EMBL/GenBank/DDBJ whole genome shotgun (WGS) entry which is preliminary data.</text>
</comment>
<proteinExistence type="predicted"/>
<feature type="domain" description="Septum formation-related" evidence="1">
    <location>
        <begin position="24"/>
        <end position="185"/>
    </location>
</feature>
<keyword evidence="3" id="KW-1185">Reference proteome</keyword>
<accession>A0A8J4A0S4</accession>
<reference evidence="2" key="1">
    <citation type="submission" date="2021-01" db="EMBL/GenBank/DDBJ databases">
        <title>Whole genome shotgun sequence of Virgisporangium ochraceum NBRC 16418.</title>
        <authorList>
            <person name="Komaki H."/>
            <person name="Tamura T."/>
        </authorList>
    </citation>
    <scope>NUCLEOTIDE SEQUENCE</scope>
    <source>
        <strain evidence="2">NBRC 16418</strain>
    </source>
</reference>
<name>A0A8J4A0S4_9ACTN</name>
<evidence type="ECO:0000259" key="1">
    <source>
        <dbReference type="Pfam" id="PF13845"/>
    </source>
</evidence>
<protein>
    <recommendedName>
        <fullName evidence="1">Septum formation-related domain-containing protein</fullName>
    </recommendedName>
</protein>
<dbReference type="Pfam" id="PF13845">
    <property type="entry name" value="Septum_form"/>
    <property type="match status" value="1"/>
</dbReference>
<organism evidence="2 3">
    <name type="scientific">Virgisporangium ochraceum</name>
    <dbReference type="NCBI Taxonomy" id="65505"/>
    <lineage>
        <taxon>Bacteria</taxon>
        <taxon>Bacillati</taxon>
        <taxon>Actinomycetota</taxon>
        <taxon>Actinomycetes</taxon>
        <taxon>Micromonosporales</taxon>
        <taxon>Micromonosporaceae</taxon>
        <taxon>Virgisporangium</taxon>
    </lineage>
</organism>
<evidence type="ECO:0000313" key="2">
    <source>
        <dbReference type="EMBL" id="GIJ73096.1"/>
    </source>
</evidence>
<dbReference type="InterPro" id="IPR026004">
    <property type="entry name" value="Septum_form"/>
</dbReference>
<evidence type="ECO:0000313" key="3">
    <source>
        <dbReference type="Proteomes" id="UP000635606"/>
    </source>
</evidence>
<dbReference type="Proteomes" id="UP000635606">
    <property type="component" value="Unassembled WGS sequence"/>
</dbReference>
<dbReference type="AlphaFoldDB" id="A0A8J4A0S4"/>
<dbReference type="EMBL" id="BOPH01000108">
    <property type="protein sequence ID" value="GIJ73096.1"/>
    <property type="molecule type" value="Genomic_DNA"/>
</dbReference>
<gene>
    <name evidence="2" type="ORF">Voc01_080130</name>
</gene>
<sequence>MASGDLPADLRAAYPPPVGPLRPGCTVALTRYLGSVDAEASRLEALIMFPTRDGWTAGERWYACLVADRGPDSGWVHRTGNLGGALVGGLGAFQRCLVGEPITDPEGVVDCDQPHRSEAVPGVLVLGGPTDPPPPDFQRLLIDRVLPHCDAAVATYLGGGRPGVRSGGLGPLAGNWAAGVRTAVCYAVADTPTSGVMGR</sequence>